<dbReference type="EMBL" id="JAXLPB010000002">
    <property type="protein sequence ID" value="MDY8108964.1"/>
    <property type="molecule type" value="Genomic_DNA"/>
</dbReference>
<dbReference type="InterPro" id="IPR016032">
    <property type="entry name" value="Sig_transdc_resp-reg_C-effctor"/>
</dbReference>
<dbReference type="SUPFAM" id="SSF46894">
    <property type="entry name" value="C-terminal effector domain of the bipartite response regulators"/>
    <property type="match status" value="1"/>
</dbReference>
<dbReference type="PROSITE" id="PS50043">
    <property type="entry name" value="HTH_LUXR_2"/>
    <property type="match status" value="1"/>
</dbReference>
<dbReference type="Pfam" id="PF00196">
    <property type="entry name" value="GerE"/>
    <property type="match status" value="1"/>
</dbReference>
<evidence type="ECO:0000256" key="2">
    <source>
        <dbReference type="ARBA" id="ARBA00023125"/>
    </source>
</evidence>
<protein>
    <submittedName>
        <fullName evidence="5">LuxR C-terminal-related transcriptional regulator</fullName>
    </submittedName>
</protein>
<dbReference type="Gene3D" id="3.40.50.2300">
    <property type="match status" value="1"/>
</dbReference>
<keyword evidence="6" id="KW-1185">Reference proteome</keyword>
<accession>A0ABU5I0Q8</accession>
<dbReference type="Proteomes" id="UP001294412">
    <property type="component" value="Unassembled WGS sequence"/>
</dbReference>
<reference evidence="5 6" key="1">
    <citation type="submission" date="2023-12" db="EMBL/GenBank/DDBJ databases">
        <title>Description of Novel Strain Fulvimarina sp. 2208YS6-2-32 isolated from Uroteuthis (Photololigo) edulis.</title>
        <authorList>
            <person name="Park J.-S."/>
        </authorList>
    </citation>
    <scope>NUCLEOTIDE SEQUENCE [LARGE SCALE GENOMIC DNA]</scope>
    <source>
        <strain evidence="5 6">2208YS6-2-32</strain>
    </source>
</reference>
<dbReference type="SUPFAM" id="SSF52172">
    <property type="entry name" value="CheY-like"/>
    <property type="match status" value="1"/>
</dbReference>
<dbReference type="InterPro" id="IPR000792">
    <property type="entry name" value="Tscrpt_reg_LuxR_C"/>
</dbReference>
<name>A0ABU5I0Q8_9HYPH</name>
<evidence type="ECO:0000256" key="1">
    <source>
        <dbReference type="ARBA" id="ARBA00023015"/>
    </source>
</evidence>
<gene>
    <name evidence="5" type="ORF">U0C82_07375</name>
</gene>
<comment type="caution">
    <text evidence="5">The sequence shown here is derived from an EMBL/GenBank/DDBJ whole genome shotgun (WGS) entry which is preliminary data.</text>
</comment>
<keyword evidence="1" id="KW-0805">Transcription regulation</keyword>
<keyword evidence="2" id="KW-0238">DNA-binding</keyword>
<evidence type="ECO:0000313" key="6">
    <source>
        <dbReference type="Proteomes" id="UP001294412"/>
    </source>
</evidence>
<feature type="domain" description="HTH luxR-type" evidence="4">
    <location>
        <begin position="153"/>
        <end position="218"/>
    </location>
</feature>
<dbReference type="InterPro" id="IPR011006">
    <property type="entry name" value="CheY-like_superfamily"/>
</dbReference>
<keyword evidence="3" id="KW-0804">Transcription</keyword>
<evidence type="ECO:0000256" key="3">
    <source>
        <dbReference type="ARBA" id="ARBA00023163"/>
    </source>
</evidence>
<proteinExistence type="predicted"/>
<dbReference type="PRINTS" id="PR00038">
    <property type="entry name" value="HTHLUXR"/>
</dbReference>
<dbReference type="PANTHER" id="PTHR44688">
    <property type="entry name" value="DNA-BINDING TRANSCRIPTIONAL ACTIVATOR DEVR_DOSR"/>
    <property type="match status" value="1"/>
</dbReference>
<sequence length="222" mass="25108">MPDFSQIVVISPRYFTRNGIAQQLEESGFNVTTIDKIEKLKSDIRLAGQKTLAIVEVADLGMDSTKIIRECWNRNDVRFFFLVDENNCSDLLRMKFEGTLAVISHNIEIHNFNLLIQIIQAGYLILPQLEAQSAIANETNVERKELDPMLNAAKERVHLLSAREREVVSLLGRGHGNKKLGSMLEISDTTVRLHIRSIMRKLGVENRTQVALMSALYESAAE</sequence>
<evidence type="ECO:0000259" key="4">
    <source>
        <dbReference type="PROSITE" id="PS50043"/>
    </source>
</evidence>
<dbReference type="CDD" id="cd06170">
    <property type="entry name" value="LuxR_C_like"/>
    <property type="match status" value="1"/>
</dbReference>
<organism evidence="5 6">
    <name type="scientific">Fulvimarina uroteuthidis</name>
    <dbReference type="NCBI Taxonomy" id="3098149"/>
    <lineage>
        <taxon>Bacteria</taxon>
        <taxon>Pseudomonadati</taxon>
        <taxon>Pseudomonadota</taxon>
        <taxon>Alphaproteobacteria</taxon>
        <taxon>Hyphomicrobiales</taxon>
        <taxon>Aurantimonadaceae</taxon>
        <taxon>Fulvimarina</taxon>
    </lineage>
</organism>
<evidence type="ECO:0000313" key="5">
    <source>
        <dbReference type="EMBL" id="MDY8108964.1"/>
    </source>
</evidence>
<dbReference type="SMART" id="SM00421">
    <property type="entry name" value="HTH_LUXR"/>
    <property type="match status" value="1"/>
</dbReference>
<dbReference type="PANTHER" id="PTHR44688:SF16">
    <property type="entry name" value="DNA-BINDING TRANSCRIPTIONAL ACTIVATOR DEVR_DOSR"/>
    <property type="match status" value="1"/>
</dbReference>
<dbReference type="RefSeq" id="WP_322186427.1">
    <property type="nucleotide sequence ID" value="NZ_JAXLPB010000002.1"/>
</dbReference>